<dbReference type="EMBL" id="VUOB01000054">
    <property type="protein sequence ID" value="KAA2255928.1"/>
    <property type="molecule type" value="Genomic_DNA"/>
</dbReference>
<dbReference type="InterPro" id="IPR015168">
    <property type="entry name" value="SsuA/THI5"/>
</dbReference>
<dbReference type="Proteomes" id="UP000323454">
    <property type="component" value="Unassembled WGS sequence"/>
</dbReference>
<dbReference type="Gene3D" id="3.40.190.10">
    <property type="entry name" value="Periplasmic binding protein-like II"/>
    <property type="match status" value="2"/>
</dbReference>
<reference evidence="5 6" key="2">
    <citation type="submission" date="2019-09" db="EMBL/GenBank/DDBJ databases">
        <authorList>
            <person name="Jin C."/>
        </authorList>
    </citation>
    <scope>NUCLEOTIDE SEQUENCE [LARGE SCALE GENOMIC DNA]</scope>
    <source>
        <strain evidence="5 6">AN110305</strain>
    </source>
</reference>
<evidence type="ECO:0000259" key="4">
    <source>
        <dbReference type="SMART" id="SM00062"/>
    </source>
</evidence>
<name>A0A5B2WXX1_9PSEU</name>
<dbReference type="Pfam" id="PF09084">
    <property type="entry name" value="NMT1"/>
    <property type="match status" value="1"/>
</dbReference>
<proteinExistence type="inferred from homology"/>
<protein>
    <submittedName>
        <fullName evidence="5">ABC transporter substrate-binding protein</fullName>
    </submittedName>
</protein>
<dbReference type="InterPro" id="IPR001638">
    <property type="entry name" value="Solute-binding_3/MltF_N"/>
</dbReference>
<comment type="caution">
    <text evidence="5">The sequence shown here is derived from an EMBL/GenBank/DDBJ whole genome shotgun (WGS) entry which is preliminary data.</text>
</comment>
<evidence type="ECO:0000313" key="5">
    <source>
        <dbReference type="EMBL" id="KAA2255928.1"/>
    </source>
</evidence>
<keyword evidence="3" id="KW-0732">Signal</keyword>
<evidence type="ECO:0000256" key="1">
    <source>
        <dbReference type="ARBA" id="ARBA00004418"/>
    </source>
</evidence>
<organism evidence="5 6">
    <name type="scientific">Solihabitans fulvus</name>
    <dbReference type="NCBI Taxonomy" id="1892852"/>
    <lineage>
        <taxon>Bacteria</taxon>
        <taxon>Bacillati</taxon>
        <taxon>Actinomycetota</taxon>
        <taxon>Actinomycetes</taxon>
        <taxon>Pseudonocardiales</taxon>
        <taxon>Pseudonocardiaceae</taxon>
        <taxon>Solihabitans</taxon>
    </lineage>
</organism>
<dbReference type="AlphaFoldDB" id="A0A5B2WXX1"/>
<keyword evidence="6" id="KW-1185">Reference proteome</keyword>
<dbReference type="PANTHER" id="PTHR30024:SF47">
    <property type="entry name" value="TAURINE-BINDING PERIPLASMIC PROTEIN"/>
    <property type="match status" value="1"/>
</dbReference>
<evidence type="ECO:0000256" key="3">
    <source>
        <dbReference type="ARBA" id="ARBA00022729"/>
    </source>
</evidence>
<dbReference type="PANTHER" id="PTHR30024">
    <property type="entry name" value="ALIPHATIC SULFONATES-BINDING PROTEIN-RELATED"/>
    <property type="match status" value="1"/>
</dbReference>
<evidence type="ECO:0000256" key="2">
    <source>
        <dbReference type="ARBA" id="ARBA00010742"/>
    </source>
</evidence>
<dbReference type="SUPFAM" id="SSF53850">
    <property type="entry name" value="Periplasmic binding protein-like II"/>
    <property type="match status" value="1"/>
</dbReference>
<dbReference type="GO" id="GO:0042597">
    <property type="term" value="C:periplasmic space"/>
    <property type="evidence" value="ECO:0007669"/>
    <property type="project" value="UniProtKB-SubCell"/>
</dbReference>
<sequence length="353" mass="37303">MPHLVRSEMMVRHGGSAVSGRRLRRLFLAVTSTVTVLTLTSGCGLLGGSDSSNQGSADSKVEKSKIKIAIIPSTDVGPLWVAKKNGYFTAEGLDVEIVNKPSGPDVVSAVIGGDADFGFATYPVMVQAQLKGKGQTNLKIVADASAAKPDTTAVVVRKDSPLKSAADLQGKKIAVTARGTMADMGVMAGMRAAKADYSTIDWKQIGFADMLPKLQSGEIDAAFFAEPFVTIAQAQAGVSTVFQPMTGPLDGIALGGYMASEEKTTKVHPKTVAAFQRAIKKAQEEAATPAGENAVKQALVDNANVKPDIAPVLHLPSYPVTTDPTRLQRVPDLLLEFNVIPQRFDIKPMILTN</sequence>
<comment type="similarity">
    <text evidence="2">Belongs to the bacterial solute-binding protein SsuA/TauA family.</text>
</comment>
<gene>
    <name evidence="5" type="ORF">F0L68_27450</name>
</gene>
<dbReference type="OrthoDB" id="8892982at2"/>
<accession>A0A5B2WXX1</accession>
<feature type="domain" description="Solute-binding protein family 3/N-terminal" evidence="4">
    <location>
        <begin position="65"/>
        <end position="294"/>
    </location>
</feature>
<dbReference type="SMART" id="SM00062">
    <property type="entry name" value="PBPb"/>
    <property type="match status" value="1"/>
</dbReference>
<reference evidence="5 6" key="1">
    <citation type="submission" date="2019-09" db="EMBL/GenBank/DDBJ databases">
        <title>Goodfellowia gen. nov., a new genus of the Pseudonocardineae related to Actinoalloteichus, containing Goodfellowia coeruleoviolacea gen. nov., comb. nov. gen. nov., comb. nov.</title>
        <authorList>
            <person name="Labeda D."/>
        </authorList>
    </citation>
    <scope>NUCLEOTIDE SEQUENCE [LARGE SCALE GENOMIC DNA]</scope>
    <source>
        <strain evidence="5 6">AN110305</strain>
    </source>
</reference>
<evidence type="ECO:0000313" key="6">
    <source>
        <dbReference type="Proteomes" id="UP000323454"/>
    </source>
</evidence>
<comment type="subcellular location">
    <subcellularLocation>
        <location evidence="1">Periplasm</location>
    </subcellularLocation>
</comment>